<feature type="transmembrane region" description="Helical" evidence="9">
    <location>
        <begin position="310"/>
        <end position="332"/>
    </location>
</feature>
<evidence type="ECO:0000256" key="8">
    <source>
        <dbReference type="ARBA" id="ARBA00035655"/>
    </source>
</evidence>
<accession>A0A2T4IE25</accession>
<reference evidence="10 11" key="2">
    <citation type="submission" date="2018-04" db="EMBL/GenBank/DDBJ databases">
        <title>Thauera lacus sp. nov., isolated from an saline lake in Inner Mongolia, China.</title>
        <authorList>
            <person name="Liang Q.-Y."/>
        </authorList>
    </citation>
    <scope>NUCLEOTIDE SEQUENCE [LARGE SCALE GENOMIC DNA]</scope>
    <source>
        <strain evidence="10 11">D20</strain>
    </source>
</reference>
<sequence length="368" mass="38475">MDEHIVAASTIAWLAFGLGAVFGLIGNKTNFCTMGAVSDIVNMGDWTRMRMWMLAIAVAIFGTAALQFAGLFDVSHSIYTGSKLIWFSNILGGLAFGVGMTLASGCGSKTLIRIGGGNLKSLVVFVFLGLAAYMTMRGLFGVWRVRWLDSVAVDLDSGQDIPSLLAAAGMAPDTALLAAAGIIGGALLIAALASRESRSADVLLGGVVVGLVVLAGWYVSGHIGYVEEHPNTLEEAFIGTNSGRAESFTFVAPIAYTLELLMLWSDTSRIVTFGIASALGVIAGSALYALATRSFRIESFRDPADLIRHIVGAMLMGFGGVTAFGCTVGQGITGFSTLALGSILTTVALIAGAAITMKVQYWLMMREG</sequence>
<feature type="transmembrane region" description="Helical" evidence="9">
    <location>
        <begin position="52"/>
        <end position="72"/>
    </location>
</feature>
<dbReference type="InterPro" id="IPR007272">
    <property type="entry name" value="Sulf_transp_TsuA/YedE"/>
</dbReference>
<evidence type="ECO:0000313" key="10">
    <source>
        <dbReference type="EMBL" id="PTD96014.1"/>
    </source>
</evidence>
<comment type="subcellular location">
    <subcellularLocation>
        <location evidence="1">Cell inner membrane</location>
        <topology evidence="1">Multi-pass membrane protein</topology>
    </subcellularLocation>
</comment>
<evidence type="ECO:0000256" key="3">
    <source>
        <dbReference type="ARBA" id="ARBA00022475"/>
    </source>
</evidence>
<dbReference type="PANTHER" id="PTHR30574">
    <property type="entry name" value="INNER MEMBRANE PROTEIN YEDE"/>
    <property type="match status" value="1"/>
</dbReference>
<evidence type="ECO:0000313" key="11">
    <source>
        <dbReference type="Proteomes" id="UP000241193"/>
    </source>
</evidence>
<keyword evidence="3" id="KW-1003">Cell membrane</keyword>
<keyword evidence="6 9" id="KW-1133">Transmembrane helix</keyword>
<protein>
    <submittedName>
        <fullName evidence="10">Transporter</fullName>
    </submittedName>
</protein>
<dbReference type="GO" id="GO:0005886">
    <property type="term" value="C:plasma membrane"/>
    <property type="evidence" value="ECO:0007669"/>
    <property type="project" value="UniProtKB-SubCell"/>
</dbReference>
<gene>
    <name evidence="10" type="ORF">C8261_12105</name>
</gene>
<feature type="transmembrane region" description="Helical" evidence="9">
    <location>
        <begin position="122"/>
        <end position="143"/>
    </location>
</feature>
<organism evidence="10 11">
    <name type="scientific">Pseudothauera lacus</name>
    <dbReference type="NCBI Taxonomy" id="2136175"/>
    <lineage>
        <taxon>Bacteria</taxon>
        <taxon>Pseudomonadati</taxon>
        <taxon>Pseudomonadota</taxon>
        <taxon>Betaproteobacteria</taxon>
        <taxon>Rhodocyclales</taxon>
        <taxon>Zoogloeaceae</taxon>
        <taxon>Pseudothauera</taxon>
    </lineage>
</organism>
<evidence type="ECO:0000256" key="6">
    <source>
        <dbReference type="ARBA" id="ARBA00022989"/>
    </source>
</evidence>
<keyword evidence="5 9" id="KW-0812">Transmembrane</keyword>
<name>A0A2T4IE25_9RHOO</name>
<evidence type="ECO:0000256" key="9">
    <source>
        <dbReference type="SAM" id="Phobius"/>
    </source>
</evidence>
<feature type="transmembrane region" description="Helical" evidence="9">
    <location>
        <begin position="202"/>
        <end position="220"/>
    </location>
</feature>
<feature type="transmembrane region" description="Helical" evidence="9">
    <location>
        <begin position="163"/>
        <end position="190"/>
    </location>
</feature>
<feature type="transmembrane region" description="Helical" evidence="9">
    <location>
        <begin position="270"/>
        <end position="290"/>
    </location>
</feature>
<dbReference type="Proteomes" id="UP000241193">
    <property type="component" value="Unassembled WGS sequence"/>
</dbReference>
<evidence type="ECO:0000256" key="4">
    <source>
        <dbReference type="ARBA" id="ARBA00022519"/>
    </source>
</evidence>
<keyword evidence="2" id="KW-0813">Transport</keyword>
<dbReference type="AlphaFoldDB" id="A0A2T4IE25"/>
<dbReference type="Pfam" id="PF04143">
    <property type="entry name" value="Sulf_transp"/>
    <property type="match status" value="1"/>
</dbReference>
<dbReference type="OrthoDB" id="9794165at2"/>
<dbReference type="RefSeq" id="WP_107493978.1">
    <property type="nucleotide sequence ID" value="NZ_PZKC01000009.1"/>
</dbReference>
<reference evidence="10 11" key="1">
    <citation type="submission" date="2018-03" db="EMBL/GenBank/DDBJ databases">
        <authorList>
            <person name="Keele B.F."/>
        </authorList>
    </citation>
    <scope>NUCLEOTIDE SEQUENCE [LARGE SCALE GENOMIC DNA]</scope>
    <source>
        <strain evidence="10 11">D20</strain>
    </source>
</reference>
<keyword evidence="4" id="KW-0997">Cell inner membrane</keyword>
<proteinExistence type="inferred from homology"/>
<feature type="transmembrane region" description="Helical" evidence="9">
    <location>
        <begin position="84"/>
        <end position="102"/>
    </location>
</feature>
<evidence type="ECO:0000256" key="1">
    <source>
        <dbReference type="ARBA" id="ARBA00004429"/>
    </source>
</evidence>
<evidence type="ECO:0000256" key="2">
    <source>
        <dbReference type="ARBA" id="ARBA00022448"/>
    </source>
</evidence>
<feature type="transmembrane region" description="Helical" evidence="9">
    <location>
        <begin position="338"/>
        <end position="357"/>
    </location>
</feature>
<keyword evidence="11" id="KW-1185">Reference proteome</keyword>
<evidence type="ECO:0000256" key="7">
    <source>
        <dbReference type="ARBA" id="ARBA00023136"/>
    </source>
</evidence>
<comment type="caution">
    <text evidence="10">The sequence shown here is derived from an EMBL/GenBank/DDBJ whole genome shotgun (WGS) entry which is preliminary data.</text>
</comment>
<dbReference type="PANTHER" id="PTHR30574:SF1">
    <property type="entry name" value="SULPHUR TRANSPORT DOMAIN-CONTAINING PROTEIN"/>
    <property type="match status" value="1"/>
</dbReference>
<dbReference type="EMBL" id="PZKC01000009">
    <property type="protein sequence ID" value="PTD96014.1"/>
    <property type="molecule type" value="Genomic_DNA"/>
</dbReference>
<evidence type="ECO:0000256" key="5">
    <source>
        <dbReference type="ARBA" id="ARBA00022692"/>
    </source>
</evidence>
<comment type="similarity">
    <text evidence="8">Belongs to the TsuA/YedE (TC 9.B.102) family.</text>
</comment>
<feature type="transmembrane region" description="Helical" evidence="9">
    <location>
        <begin position="6"/>
        <end position="25"/>
    </location>
</feature>
<keyword evidence="7 9" id="KW-0472">Membrane</keyword>